<evidence type="ECO:0000313" key="6">
    <source>
        <dbReference type="EMBL" id="KGF46634.1"/>
    </source>
</evidence>
<dbReference type="SUPFAM" id="SSF53850">
    <property type="entry name" value="Periplasmic binding protein-like II"/>
    <property type="match status" value="1"/>
</dbReference>
<reference evidence="6 7" key="1">
    <citation type="submission" date="2014-07" db="EMBL/GenBank/DDBJ databases">
        <authorList>
            <person name="McCorrison J."/>
            <person name="Sanka R."/>
            <person name="Torralba M."/>
            <person name="Gillis M."/>
            <person name="Haft D.H."/>
            <person name="Methe B."/>
            <person name="Sutton G."/>
            <person name="Nelson K.E."/>
        </authorList>
    </citation>
    <scope>NUCLEOTIDE SEQUENCE [LARGE SCALE GENOMIC DNA]</scope>
    <source>
        <strain evidence="6 7">DNF00314</strain>
    </source>
</reference>
<comment type="similarity">
    <text evidence="1">Belongs to the LysR transcriptional regulatory family.</text>
</comment>
<dbReference type="RefSeq" id="WP_038153041.1">
    <property type="nucleotide sequence ID" value="NZ_JRNT01000032.1"/>
</dbReference>
<feature type="domain" description="HTH lysR-type" evidence="5">
    <location>
        <begin position="1"/>
        <end position="60"/>
    </location>
</feature>
<dbReference type="eggNOG" id="COG0583">
    <property type="taxonomic scope" value="Bacteria"/>
</dbReference>
<dbReference type="PRINTS" id="PR00039">
    <property type="entry name" value="HTHLYSR"/>
</dbReference>
<proteinExistence type="inferred from homology"/>
<keyword evidence="3" id="KW-0238">DNA-binding</keyword>
<evidence type="ECO:0000256" key="3">
    <source>
        <dbReference type="ARBA" id="ARBA00023125"/>
    </source>
</evidence>
<dbReference type="GO" id="GO:0003700">
    <property type="term" value="F:DNA-binding transcription factor activity"/>
    <property type="evidence" value="ECO:0007669"/>
    <property type="project" value="InterPro"/>
</dbReference>
<accession>A0A096CMT6</accession>
<dbReference type="GO" id="GO:0000976">
    <property type="term" value="F:transcription cis-regulatory region binding"/>
    <property type="evidence" value="ECO:0007669"/>
    <property type="project" value="TreeGrafter"/>
</dbReference>
<dbReference type="PANTHER" id="PTHR30126:SF78">
    <property type="entry name" value="HTH LYSR-TYPE DOMAIN-CONTAINING PROTEIN"/>
    <property type="match status" value="1"/>
</dbReference>
<name>A0A096CMT6_9FIRM</name>
<dbReference type="Proteomes" id="UP000029628">
    <property type="component" value="Unassembled WGS sequence"/>
</dbReference>
<dbReference type="Pfam" id="PF03466">
    <property type="entry name" value="LysR_substrate"/>
    <property type="match status" value="1"/>
</dbReference>
<evidence type="ECO:0000259" key="5">
    <source>
        <dbReference type="PROSITE" id="PS50931"/>
    </source>
</evidence>
<dbReference type="SUPFAM" id="SSF46785">
    <property type="entry name" value="Winged helix' DNA-binding domain"/>
    <property type="match status" value="1"/>
</dbReference>
<dbReference type="InterPro" id="IPR005119">
    <property type="entry name" value="LysR_subst-bd"/>
</dbReference>
<dbReference type="PROSITE" id="PS50931">
    <property type="entry name" value="HTH_LYSR"/>
    <property type="match status" value="1"/>
</dbReference>
<dbReference type="CDD" id="cd05466">
    <property type="entry name" value="PBP2_LTTR_substrate"/>
    <property type="match status" value="1"/>
</dbReference>
<dbReference type="InterPro" id="IPR036388">
    <property type="entry name" value="WH-like_DNA-bd_sf"/>
</dbReference>
<protein>
    <recommendedName>
        <fullName evidence="5">HTH lysR-type domain-containing protein</fullName>
    </recommendedName>
</protein>
<dbReference type="InterPro" id="IPR000847">
    <property type="entry name" value="LysR_HTH_N"/>
</dbReference>
<organism evidence="6 7">
    <name type="scientific">Veillonella montpellierensis DNF00314</name>
    <dbReference type="NCBI Taxonomy" id="1401067"/>
    <lineage>
        <taxon>Bacteria</taxon>
        <taxon>Bacillati</taxon>
        <taxon>Bacillota</taxon>
        <taxon>Negativicutes</taxon>
        <taxon>Veillonellales</taxon>
        <taxon>Veillonellaceae</taxon>
        <taxon>Veillonella</taxon>
    </lineage>
</organism>
<dbReference type="InterPro" id="IPR036390">
    <property type="entry name" value="WH_DNA-bd_sf"/>
</dbReference>
<dbReference type="EMBL" id="JRNT01000032">
    <property type="protein sequence ID" value="KGF46634.1"/>
    <property type="molecule type" value="Genomic_DNA"/>
</dbReference>
<dbReference type="Gene3D" id="1.10.10.10">
    <property type="entry name" value="Winged helix-like DNA-binding domain superfamily/Winged helix DNA-binding domain"/>
    <property type="match status" value="1"/>
</dbReference>
<evidence type="ECO:0000256" key="4">
    <source>
        <dbReference type="ARBA" id="ARBA00023163"/>
    </source>
</evidence>
<dbReference type="Pfam" id="PF00126">
    <property type="entry name" value="HTH_1"/>
    <property type="match status" value="1"/>
</dbReference>
<dbReference type="Gene3D" id="3.40.190.290">
    <property type="match status" value="1"/>
</dbReference>
<gene>
    <name evidence="6" type="ORF">HMPREF0872_07570</name>
</gene>
<sequence>MDTIQKDWEFFITIADEGNITKAAAKLFISQPALSYRLTQLEKNFATPLFIRTTKGVVLTDIGELYYEYAKDMLNRKKEFEESLLNKKDIVTGPLYLGSSSIYANYKLPTILEGFIKEYPHVDLHLQTGISSRITQLYNSGDIHVAIIRGSNYPPGQRIKLDDDPICLVTSKSKTPVDLLTTPQIRYITDVSLYAVMENWWKINYKHPLTSTIQVDTMATCRRFVQHNIGWAILPRMGLDPFIDTIMIQQLIDVKGEPISRETNIYYHEHDLYRKPVNAFIEYIKNYSL</sequence>
<dbReference type="AlphaFoldDB" id="A0A096CMT6"/>
<comment type="caution">
    <text evidence="6">The sequence shown here is derived from an EMBL/GenBank/DDBJ whole genome shotgun (WGS) entry which is preliminary data.</text>
</comment>
<keyword evidence="4" id="KW-0804">Transcription</keyword>
<evidence type="ECO:0000313" key="7">
    <source>
        <dbReference type="Proteomes" id="UP000029628"/>
    </source>
</evidence>
<dbReference type="PANTHER" id="PTHR30126">
    <property type="entry name" value="HTH-TYPE TRANSCRIPTIONAL REGULATOR"/>
    <property type="match status" value="1"/>
</dbReference>
<dbReference type="FunFam" id="1.10.10.10:FF:000001">
    <property type="entry name" value="LysR family transcriptional regulator"/>
    <property type="match status" value="1"/>
</dbReference>
<evidence type="ECO:0000256" key="1">
    <source>
        <dbReference type="ARBA" id="ARBA00009437"/>
    </source>
</evidence>
<keyword evidence="2" id="KW-0805">Transcription regulation</keyword>
<evidence type="ECO:0000256" key="2">
    <source>
        <dbReference type="ARBA" id="ARBA00023015"/>
    </source>
</evidence>
<keyword evidence="7" id="KW-1185">Reference proteome</keyword>